<dbReference type="InterPro" id="IPR036875">
    <property type="entry name" value="Znf_CCHC_sf"/>
</dbReference>
<dbReference type="GO" id="GO:0008270">
    <property type="term" value="F:zinc ion binding"/>
    <property type="evidence" value="ECO:0007669"/>
    <property type="project" value="UniProtKB-KW"/>
</dbReference>
<feature type="region of interest" description="Disordered" evidence="2">
    <location>
        <begin position="619"/>
        <end position="690"/>
    </location>
</feature>
<dbReference type="PROSITE" id="PS50158">
    <property type="entry name" value="ZF_CCHC"/>
    <property type="match status" value="1"/>
</dbReference>
<dbReference type="Gramene" id="Bo2g062640.1">
    <property type="protein sequence ID" value="Bo2g062640.1"/>
    <property type="gene ID" value="Bo2g062640"/>
</dbReference>
<keyword evidence="1" id="KW-0479">Metal-binding</keyword>
<keyword evidence="1" id="KW-0862">Zinc</keyword>
<feature type="compositionally biased region" description="Basic and acidic residues" evidence="2">
    <location>
        <begin position="649"/>
        <end position="658"/>
    </location>
</feature>
<keyword evidence="5" id="KW-1185">Reference proteome</keyword>
<evidence type="ECO:0000259" key="3">
    <source>
        <dbReference type="PROSITE" id="PS50158"/>
    </source>
</evidence>
<proteinExistence type="predicted"/>
<feature type="domain" description="CCHC-type" evidence="3">
    <location>
        <begin position="491"/>
        <end position="507"/>
    </location>
</feature>
<dbReference type="Proteomes" id="UP000032141">
    <property type="component" value="Chromosome C2"/>
</dbReference>
<dbReference type="GO" id="GO:0003676">
    <property type="term" value="F:nucleic acid binding"/>
    <property type="evidence" value="ECO:0007669"/>
    <property type="project" value="InterPro"/>
</dbReference>
<evidence type="ECO:0000256" key="1">
    <source>
        <dbReference type="PROSITE-ProRule" id="PRU00047"/>
    </source>
</evidence>
<feature type="region of interest" description="Disordered" evidence="2">
    <location>
        <begin position="1"/>
        <end position="32"/>
    </location>
</feature>
<name>A0A0D3AP64_BRAOL</name>
<dbReference type="AlphaFoldDB" id="A0A0D3AP64"/>
<dbReference type="EnsemblPlants" id="Bo2g062640.1">
    <property type="protein sequence ID" value="Bo2g062640.1"/>
    <property type="gene ID" value="Bo2g062640"/>
</dbReference>
<feature type="compositionally biased region" description="Basic and acidic residues" evidence="2">
    <location>
        <begin position="619"/>
        <end position="629"/>
    </location>
</feature>
<reference evidence="4 5" key="1">
    <citation type="journal article" date="2014" name="Genome Biol.">
        <title>Transcriptome and methylome profiling reveals relics of genome dominance in the mesopolyploid Brassica oleracea.</title>
        <authorList>
            <person name="Parkin I.A."/>
            <person name="Koh C."/>
            <person name="Tang H."/>
            <person name="Robinson S.J."/>
            <person name="Kagale S."/>
            <person name="Clarke W.E."/>
            <person name="Town C.D."/>
            <person name="Nixon J."/>
            <person name="Krishnakumar V."/>
            <person name="Bidwell S.L."/>
            <person name="Denoeud F."/>
            <person name="Belcram H."/>
            <person name="Links M.G."/>
            <person name="Just J."/>
            <person name="Clarke C."/>
            <person name="Bender T."/>
            <person name="Huebert T."/>
            <person name="Mason A.S."/>
            <person name="Pires J.C."/>
            <person name="Barker G."/>
            <person name="Moore J."/>
            <person name="Walley P.G."/>
            <person name="Manoli S."/>
            <person name="Batley J."/>
            <person name="Edwards D."/>
            <person name="Nelson M.N."/>
            <person name="Wang X."/>
            <person name="Paterson A.H."/>
            <person name="King G."/>
            <person name="Bancroft I."/>
            <person name="Chalhoub B."/>
            <person name="Sharpe A.G."/>
        </authorList>
    </citation>
    <scope>NUCLEOTIDE SEQUENCE</scope>
    <source>
        <strain evidence="4 5">cv. TO1000</strain>
    </source>
</reference>
<organism evidence="4 5">
    <name type="scientific">Brassica oleracea var. oleracea</name>
    <dbReference type="NCBI Taxonomy" id="109376"/>
    <lineage>
        <taxon>Eukaryota</taxon>
        <taxon>Viridiplantae</taxon>
        <taxon>Streptophyta</taxon>
        <taxon>Embryophyta</taxon>
        <taxon>Tracheophyta</taxon>
        <taxon>Spermatophyta</taxon>
        <taxon>Magnoliopsida</taxon>
        <taxon>eudicotyledons</taxon>
        <taxon>Gunneridae</taxon>
        <taxon>Pentapetalae</taxon>
        <taxon>rosids</taxon>
        <taxon>malvids</taxon>
        <taxon>Brassicales</taxon>
        <taxon>Brassicaceae</taxon>
        <taxon>Brassiceae</taxon>
        <taxon>Brassica</taxon>
    </lineage>
</organism>
<feature type="compositionally biased region" description="Polar residues" evidence="2">
    <location>
        <begin position="659"/>
        <end position="671"/>
    </location>
</feature>
<evidence type="ECO:0000256" key="2">
    <source>
        <dbReference type="SAM" id="MobiDB-lite"/>
    </source>
</evidence>
<accession>A0A0D3AP64</accession>
<dbReference type="HOGENOM" id="CLU_399217_0_0_1"/>
<evidence type="ECO:0000313" key="4">
    <source>
        <dbReference type="EnsemblPlants" id="Bo2g062640.1"/>
    </source>
</evidence>
<reference evidence="4" key="2">
    <citation type="submission" date="2015-03" db="UniProtKB">
        <authorList>
            <consortium name="EnsemblPlants"/>
        </authorList>
    </citation>
    <scope>IDENTIFICATION</scope>
</reference>
<evidence type="ECO:0000313" key="5">
    <source>
        <dbReference type="Proteomes" id="UP000032141"/>
    </source>
</evidence>
<keyword evidence="1" id="KW-0863">Zinc-finger</keyword>
<protein>
    <recommendedName>
        <fullName evidence="3">CCHC-type domain-containing protein</fullName>
    </recommendedName>
</protein>
<feature type="compositionally biased region" description="Basic residues" evidence="2">
    <location>
        <begin position="634"/>
        <end position="645"/>
    </location>
</feature>
<dbReference type="InterPro" id="IPR001878">
    <property type="entry name" value="Znf_CCHC"/>
</dbReference>
<dbReference type="SUPFAM" id="SSF57756">
    <property type="entry name" value="Retrovirus zinc finger-like domains"/>
    <property type="match status" value="1"/>
</dbReference>
<dbReference type="OMA" id="WEKSVNC"/>
<sequence>MVLPHLLSNQRPSTMRRKDKEPADGSEASDMAADHNVAISGLAELVKILTAKMEGIDDSVADKGTKALEATIDSKVEARVRAYESDLQNQIAKLEAQINDSKNNADVNIAPDVPTSKAYEDEEDGACSNDLKKINSQDGLPVDCVVKKEKKDKKTMDSTQNLTTEVVIKTEKKVGIPLRRVKQEKAFEIPQLNDESISSKDLENHLQWEKSVNCRAVLEALASNLKKPTRRRKPQLTKTQDWPFVGNSTVKRIISGEKVSKEPYDPLAKVEAEKLQKVLDFINSDLEAKEAGVGDESAGFFLKLLIPRDDWPTKDYGWLNDSFVHPTVLDTLTEPSCVLPDWSFVWNHVQTTEPQPVFPDQLDILRPTVEPDLAWVVKKPKMDMHSPPADHPDSPASVLIFTSCIHQVRMNLDDLTSLLHFPMFGLLKKSKPQQDVYFPFKTVFEKEQLIFEKKQFASNGFDFVQKQRKRQNICDDENKAVKPTSKAPSTRCFKCHRIGHYANKCQKQKPLVTLENENLETKPEKEDPLPIQKPDQTQGEHCADYGSFAYNPFPFNVSDLRTNLFEEEVNDVPRFVDQSIGANQHGDQDVLNNLTEVRSSDRTGHTDRAVMRASRLELRLEPRPDDRTTARLPRPTRHSKTHGRARLSLGREETKDGHTFSSGGPSGQSCKHTYLYPVHPSGSDEPGRLD</sequence>